<reference evidence="8" key="2">
    <citation type="submission" date="2017-04" db="EMBL/GenBank/DDBJ databases">
        <title>Function of individual gut microbiota members based on whole genome sequencing of pure cultures obtained from chicken caecum.</title>
        <authorList>
            <person name="Medvecky M."/>
            <person name="Cejkova D."/>
            <person name="Polansky O."/>
            <person name="Karasova D."/>
            <person name="Kubasova T."/>
            <person name="Cizek A."/>
            <person name="Rychlik I."/>
        </authorList>
    </citation>
    <scope>NUCLEOTIDE SEQUENCE [LARGE SCALE GENOMIC DNA]</scope>
    <source>
        <strain evidence="8">An199</strain>
    </source>
</reference>
<dbReference type="RefSeq" id="WP_008773097.1">
    <property type="nucleotide sequence ID" value="NZ_CAJSZN010000011.1"/>
</dbReference>
<accession>A0A174V668</accession>
<evidence type="ECO:0000313" key="8">
    <source>
        <dbReference type="Proteomes" id="UP000195950"/>
    </source>
</evidence>
<evidence type="ECO:0000259" key="1">
    <source>
        <dbReference type="Pfam" id="PF16403"/>
    </source>
</evidence>
<dbReference type="EMBL" id="WKMX01000002">
    <property type="protein sequence ID" value="MRZ05096.1"/>
    <property type="molecule type" value="Genomic_DNA"/>
</dbReference>
<evidence type="ECO:0000313" key="6">
    <source>
        <dbReference type="EMBL" id="OUP14693.1"/>
    </source>
</evidence>
<dbReference type="Pfam" id="PF16403">
    <property type="entry name" value="Bact_surface_Ig-like"/>
    <property type="match status" value="1"/>
</dbReference>
<evidence type="ECO:0000313" key="4">
    <source>
        <dbReference type="EMBL" id="MRY83204.1"/>
    </source>
</evidence>
<evidence type="ECO:0000313" key="3">
    <source>
        <dbReference type="EMBL" id="CUQ30032.1"/>
    </source>
</evidence>
<dbReference type="Pfam" id="PF16404">
    <property type="entry name" value="BT_2262-like_C"/>
    <property type="match status" value="1"/>
</dbReference>
<dbReference type="Proteomes" id="UP000450599">
    <property type="component" value="Unassembled WGS sequence"/>
</dbReference>
<dbReference type="EMBL" id="CZBM01000007">
    <property type="protein sequence ID" value="CUQ30032.1"/>
    <property type="molecule type" value="Genomic_DNA"/>
</dbReference>
<evidence type="ECO:0000313" key="9">
    <source>
        <dbReference type="Proteomes" id="UP000450599"/>
    </source>
</evidence>
<dbReference type="EMBL" id="WKMW01000002">
    <property type="protein sequence ID" value="MRY83204.1"/>
    <property type="molecule type" value="Genomic_DNA"/>
</dbReference>
<dbReference type="Proteomes" id="UP000095332">
    <property type="component" value="Unassembled WGS sequence"/>
</dbReference>
<dbReference type="Proteomes" id="UP000471216">
    <property type="component" value="Unassembled WGS sequence"/>
</dbReference>
<dbReference type="InterPro" id="IPR032180">
    <property type="entry name" value="BT_2262-like_C"/>
</dbReference>
<evidence type="ECO:0000313" key="10">
    <source>
        <dbReference type="Proteomes" id="UP000471216"/>
    </source>
</evidence>
<dbReference type="InterPro" id="IPR032179">
    <property type="entry name" value="Cry22Aa_Ig-like"/>
</dbReference>
<feature type="domain" description="BT-2262-like C-terminal" evidence="2">
    <location>
        <begin position="108"/>
        <end position="234"/>
    </location>
</feature>
<dbReference type="InterPro" id="IPR013783">
    <property type="entry name" value="Ig-like_fold"/>
</dbReference>
<evidence type="ECO:0000259" key="2">
    <source>
        <dbReference type="Pfam" id="PF16404"/>
    </source>
</evidence>
<feature type="domain" description="Pesticidal crystal protein Cry22Aa Ig-like" evidence="1">
    <location>
        <begin position="36"/>
        <end position="106"/>
    </location>
</feature>
<dbReference type="Proteomes" id="UP000195950">
    <property type="component" value="Unassembled WGS sequence"/>
</dbReference>
<proteinExistence type="predicted"/>
<organism evidence="3 7">
    <name type="scientific">Parabacteroides distasonis</name>
    <dbReference type="NCBI Taxonomy" id="823"/>
    <lineage>
        <taxon>Bacteria</taxon>
        <taxon>Pseudomonadati</taxon>
        <taxon>Bacteroidota</taxon>
        <taxon>Bacteroidia</taxon>
        <taxon>Bacteroidales</taxon>
        <taxon>Tannerellaceae</taxon>
        <taxon>Parabacteroides</taxon>
    </lineage>
</organism>
<dbReference type="EMBL" id="NFJX01000028">
    <property type="protein sequence ID" value="OUP14693.1"/>
    <property type="molecule type" value="Genomic_DNA"/>
</dbReference>
<reference evidence="9 10" key="4">
    <citation type="journal article" date="2019" name="Nat. Med.">
        <title>A library of human gut bacterial isolates paired with longitudinal multiomics data enables mechanistic microbiome research.</title>
        <authorList>
            <person name="Poyet M."/>
            <person name="Groussin M."/>
            <person name="Gibbons S.M."/>
            <person name="Avila-Pacheco J."/>
            <person name="Jiang X."/>
            <person name="Kearney S.M."/>
            <person name="Perrotta A.R."/>
            <person name="Berdy B."/>
            <person name="Zhao S."/>
            <person name="Lieberman T.D."/>
            <person name="Swanson P.K."/>
            <person name="Smith M."/>
            <person name="Roesemann S."/>
            <person name="Alexander J.E."/>
            <person name="Rich S.A."/>
            <person name="Livny J."/>
            <person name="Vlamakis H."/>
            <person name="Clish C."/>
            <person name="Bullock K."/>
            <person name="Deik A."/>
            <person name="Scott J."/>
            <person name="Pierce K.A."/>
            <person name="Xavier R.J."/>
            <person name="Alm E.J."/>
        </authorList>
    </citation>
    <scope>NUCLEOTIDE SEQUENCE [LARGE SCALE GENOMIC DNA]</scope>
    <source>
        <strain evidence="5 10">BIOML-A10</strain>
        <strain evidence="4 9">BIOML-A11</strain>
    </source>
</reference>
<dbReference type="Gene3D" id="2.60.40.10">
    <property type="entry name" value="Immunoglobulins"/>
    <property type="match status" value="1"/>
</dbReference>
<reference evidence="6" key="3">
    <citation type="journal article" date="2018" name="BMC Genomics">
        <title>Whole genome sequencing and function prediction of 133 gut anaerobes isolated from chicken caecum in pure cultures.</title>
        <authorList>
            <person name="Medvecky M."/>
            <person name="Cejkova D."/>
            <person name="Polansky O."/>
            <person name="Karasova D."/>
            <person name="Kubasova T."/>
            <person name="Cizek A."/>
            <person name="Rychlik I."/>
        </authorList>
    </citation>
    <scope>NUCLEOTIDE SEQUENCE</scope>
    <source>
        <strain evidence="6">An199</strain>
    </source>
</reference>
<dbReference type="AlphaFoldDB" id="A0A174V668"/>
<evidence type="ECO:0000313" key="7">
    <source>
        <dbReference type="Proteomes" id="UP000095332"/>
    </source>
</evidence>
<name>A0A174V668_PARDI</name>
<gene>
    <name evidence="6" type="ORF">B5F32_19650</name>
    <name evidence="3" type="ORF">ERS852560_02088</name>
    <name evidence="5" type="ORF">GKD54_02455</name>
    <name evidence="4" type="ORF">GKD58_02775</name>
</gene>
<reference evidence="3 7" key="1">
    <citation type="submission" date="2015-09" db="EMBL/GenBank/DDBJ databases">
        <authorList>
            <consortium name="Pathogen Informatics"/>
        </authorList>
    </citation>
    <scope>NUCLEOTIDE SEQUENCE [LARGE SCALE GENOMIC DNA]</scope>
    <source>
        <strain evidence="3 7">2789STDY5834948</strain>
    </source>
</reference>
<evidence type="ECO:0000313" key="5">
    <source>
        <dbReference type="EMBL" id="MRZ05096.1"/>
    </source>
</evidence>
<protein>
    <submittedName>
        <fullName evidence="4">DUF5012 domain-containing protein</fullName>
    </submittedName>
</protein>
<sequence length="234" mass="25128">MKKVIYSLLLFCGLVGLWGCEKTTEGLTKVTYYVNFEMNGDDPMLVSVGSSFADPGVVAKEGEEDVTASVIVNSNVDASKIGLYSVSYSAANADGFSSSAKRTVIVYDPAITTNASGSYTVDASVSYRDMNGAQAPFKGDFSISVDQVAPGIFAISDFLGGWYDQGAAYGASYAMKGYFKLNADNTIEPLSSLVAGWGDSMDSMREGKYDPETGQISWYIDYAGQMTFYVVMNK</sequence>